<dbReference type="SUPFAM" id="SSF47413">
    <property type="entry name" value="lambda repressor-like DNA-binding domains"/>
    <property type="match status" value="1"/>
</dbReference>
<dbReference type="InterPro" id="IPR010982">
    <property type="entry name" value="Lambda_DNA-bd_dom_sf"/>
</dbReference>
<dbReference type="EMBL" id="QHBU01000115">
    <property type="protein sequence ID" value="PZR81358.1"/>
    <property type="molecule type" value="Genomic_DNA"/>
</dbReference>
<dbReference type="GO" id="GO:0003677">
    <property type="term" value="F:DNA binding"/>
    <property type="evidence" value="ECO:0007669"/>
    <property type="project" value="InterPro"/>
</dbReference>
<dbReference type="Pfam" id="PF13443">
    <property type="entry name" value="HTH_26"/>
    <property type="match status" value="1"/>
</dbReference>
<feature type="domain" description="HTH cro/C1-type" evidence="2">
    <location>
        <begin position="6"/>
        <end position="73"/>
    </location>
</feature>
<evidence type="ECO:0000313" key="3">
    <source>
        <dbReference type="EMBL" id="PZR81358.1"/>
    </source>
</evidence>
<evidence type="ECO:0000256" key="1">
    <source>
        <dbReference type="SAM" id="MobiDB-lite"/>
    </source>
</evidence>
<dbReference type="AlphaFoldDB" id="A0A2W6A7S8"/>
<dbReference type="Proteomes" id="UP000248724">
    <property type="component" value="Unassembled WGS sequence"/>
</dbReference>
<dbReference type="InterPro" id="IPR001387">
    <property type="entry name" value="Cro/C1-type_HTH"/>
</dbReference>
<comment type="caution">
    <text evidence="3">The sequence shown here is derived from an EMBL/GenBank/DDBJ whole genome shotgun (WGS) entry which is preliminary data.</text>
</comment>
<proteinExistence type="predicted"/>
<reference evidence="3 4" key="1">
    <citation type="journal article" date="2017" name="Nature">
        <title>Atmospheric trace gases support primary production in Antarctic desert surface soil.</title>
        <authorList>
            <person name="Ji M."/>
            <person name="Greening C."/>
            <person name="Vanwonterghem I."/>
            <person name="Carere C.R."/>
            <person name="Bay S.K."/>
            <person name="Steen J.A."/>
            <person name="Montgomery K."/>
            <person name="Lines T."/>
            <person name="Beardall J."/>
            <person name="van Dorst J."/>
            <person name="Snape I."/>
            <person name="Stott M.B."/>
            <person name="Hugenholtz P."/>
            <person name="Ferrari B.C."/>
        </authorList>
    </citation>
    <scope>NUCLEOTIDE SEQUENCE [LARGE SCALE GENOMIC DNA]</scope>
    <source>
        <strain evidence="3">RRmetagenome_bin12</strain>
    </source>
</reference>
<accession>A0A2W6A7S8</accession>
<sequence>MDVTWRLRMAAAQREVWTGTALRRLLAERAGVELSAASVSALFSGQPRQLKLSTLAALCTALECGPGDLIEVDTTPVAPAARRQRAKRPEPSPGRGRTMPPL</sequence>
<gene>
    <name evidence="3" type="ORF">DLM65_05945</name>
</gene>
<protein>
    <submittedName>
        <fullName evidence="3">XRE family transcriptional regulator</fullName>
    </submittedName>
</protein>
<dbReference type="Gene3D" id="1.10.260.40">
    <property type="entry name" value="lambda repressor-like DNA-binding domains"/>
    <property type="match status" value="1"/>
</dbReference>
<name>A0A2W6A7S8_9BACT</name>
<organism evidence="3 4">
    <name type="scientific">Candidatus Aeolococcus gillhamiae</name>
    <dbReference type="NCBI Taxonomy" id="3127015"/>
    <lineage>
        <taxon>Bacteria</taxon>
        <taxon>Bacillati</taxon>
        <taxon>Candidatus Dormiibacterota</taxon>
        <taxon>Candidatus Dormibacteria</taxon>
        <taxon>Candidatus Aeolococcales</taxon>
        <taxon>Candidatus Aeolococcaceae</taxon>
        <taxon>Candidatus Aeolococcus</taxon>
    </lineage>
</organism>
<evidence type="ECO:0000313" key="4">
    <source>
        <dbReference type="Proteomes" id="UP000248724"/>
    </source>
</evidence>
<evidence type="ECO:0000259" key="2">
    <source>
        <dbReference type="Pfam" id="PF13443"/>
    </source>
</evidence>
<feature type="region of interest" description="Disordered" evidence="1">
    <location>
        <begin position="75"/>
        <end position="102"/>
    </location>
</feature>